<dbReference type="EnsemblPlants" id="Bo03722s010.1">
    <property type="protein sequence ID" value="Bo03722s010.1"/>
    <property type="gene ID" value="Bo03722s010"/>
</dbReference>
<accession>A0A0D2ZWT9</accession>
<keyword evidence="3" id="KW-1185">Reference proteome</keyword>
<reference evidence="2" key="2">
    <citation type="submission" date="2015-06" db="UniProtKB">
        <authorList>
            <consortium name="EnsemblPlants"/>
        </authorList>
    </citation>
    <scope>IDENTIFICATION</scope>
</reference>
<evidence type="ECO:0000256" key="1">
    <source>
        <dbReference type="SAM" id="MobiDB-lite"/>
    </source>
</evidence>
<feature type="region of interest" description="Disordered" evidence="1">
    <location>
        <begin position="20"/>
        <end position="70"/>
    </location>
</feature>
<dbReference type="AlphaFoldDB" id="A0A0D2ZWT9"/>
<dbReference type="Proteomes" id="UP000032141">
    <property type="component" value="Unassembled WGS sequence"/>
</dbReference>
<evidence type="ECO:0000313" key="2">
    <source>
        <dbReference type="EnsemblPlants" id="Bo03722s010.1"/>
    </source>
</evidence>
<proteinExistence type="predicted"/>
<dbReference type="Gramene" id="Bo03722s010.1">
    <property type="protein sequence ID" value="Bo03722s010.1"/>
    <property type="gene ID" value="Bo03722s010"/>
</dbReference>
<evidence type="ECO:0000313" key="3">
    <source>
        <dbReference type="Proteomes" id="UP000032141"/>
    </source>
</evidence>
<sequence>MPHGVLGDIWMHLELKGGEIDDPGATSQSDLPRSLPIQSDPLERHTKVARDLSPEDTKNRPWSDFPERHL</sequence>
<name>A0A0D2ZWT9_BRAOL</name>
<reference evidence="2" key="1">
    <citation type="journal article" date="2014" name="Genome Biol.">
        <title>Transcriptome and methylome profiling reveals relics of genome dominance in the mesopolyploid Brassica oleracea.</title>
        <authorList>
            <person name="Parkin I.A."/>
            <person name="Koh C."/>
            <person name="Tang H."/>
            <person name="Robinson S.J."/>
            <person name="Kagale S."/>
            <person name="Clarke W.E."/>
            <person name="Town C.D."/>
            <person name="Nixon J."/>
            <person name="Krishnakumar V."/>
            <person name="Bidwell S.L."/>
            <person name="Denoeud F."/>
            <person name="Belcram H."/>
            <person name="Links M.G."/>
            <person name="Just J."/>
            <person name="Clarke C."/>
            <person name="Bender T."/>
            <person name="Huebert T."/>
            <person name="Mason A.S."/>
            <person name="Pires J.C."/>
            <person name="Barker G."/>
            <person name="Moore J."/>
            <person name="Walley P.G."/>
            <person name="Manoli S."/>
            <person name="Batley J."/>
            <person name="Edwards D."/>
            <person name="Nelson M.N."/>
            <person name="Wang X."/>
            <person name="Paterson A.H."/>
            <person name="King G."/>
            <person name="Bancroft I."/>
            <person name="Chalhoub B."/>
            <person name="Sharpe A.G."/>
        </authorList>
    </citation>
    <scope>NUCLEOTIDE SEQUENCE [LARGE SCALE GENOMIC DNA]</scope>
    <source>
        <strain evidence="2">cv. TO1000</strain>
    </source>
</reference>
<protein>
    <submittedName>
        <fullName evidence="2">Uncharacterized protein</fullName>
    </submittedName>
</protein>
<dbReference type="HOGENOM" id="CLU_2765287_0_0_1"/>
<feature type="compositionally biased region" description="Basic and acidic residues" evidence="1">
    <location>
        <begin position="41"/>
        <end position="70"/>
    </location>
</feature>
<organism evidence="2 3">
    <name type="scientific">Brassica oleracea var. oleracea</name>
    <dbReference type="NCBI Taxonomy" id="109376"/>
    <lineage>
        <taxon>Eukaryota</taxon>
        <taxon>Viridiplantae</taxon>
        <taxon>Streptophyta</taxon>
        <taxon>Embryophyta</taxon>
        <taxon>Tracheophyta</taxon>
        <taxon>Spermatophyta</taxon>
        <taxon>Magnoliopsida</taxon>
        <taxon>eudicotyledons</taxon>
        <taxon>Gunneridae</taxon>
        <taxon>Pentapetalae</taxon>
        <taxon>rosids</taxon>
        <taxon>malvids</taxon>
        <taxon>Brassicales</taxon>
        <taxon>Brassicaceae</taxon>
        <taxon>Brassiceae</taxon>
        <taxon>Brassica</taxon>
    </lineage>
</organism>